<dbReference type="SUPFAM" id="SSF52172">
    <property type="entry name" value="CheY-like"/>
    <property type="match status" value="1"/>
</dbReference>
<dbReference type="SMART" id="SM00421">
    <property type="entry name" value="HTH_LUXR"/>
    <property type="match status" value="1"/>
</dbReference>
<dbReference type="PROSITE" id="PS50043">
    <property type="entry name" value="HTH_LUXR_2"/>
    <property type="match status" value="1"/>
</dbReference>
<proteinExistence type="predicted"/>
<dbReference type="CDD" id="cd17535">
    <property type="entry name" value="REC_NarL-like"/>
    <property type="match status" value="1"/>
</dbReference>
<dbReference type="Pfam" id="PF00196">
    <property type="entry name" value="GerE"/>
    <property type="match status" value="1"/>
</dbReference>
<evidence type="ECO:0000259" key="4">
    <source>
        <dbReference type="PROSITE" id="PS50043"/>
    </source>
</evidence>
<evidence type="ECO:0000256" key="3">
    <source>
        <dbReference type="PROSITE-ProRule" id="PRU00169"/>
    </source>
</evidence>
<dbReference type="SMART" id="SM00448">
    <property type="entry name" value="REC"/>
    <property type="match status" value="1"/>
</dbReference>
<feature type="domain" description="HTH luxR-type" evidence="4">
    <location>
        <begin position="145"/>
        <end position="210"/>
    </location>
</feature>
<dbReference type="Gene3D" id="3.40.50.2300">
    <property type="match status" value="1"/>
</dbReference>
<feature type="modified residue" description="4-aspartylphosphate" evidence="3">
    <location>
        <position position="54"/>
    </location>
</feature>
<dbReference type="GO" id="GO:0000160">
    <property type="term" value="P:phosphorelay signal transduction system"/>
    <property type="evidence" value="ECO:0007669"/>
    <property type="project" value="InterPro"/>
</dbReference>
<dbReference type="Pfam" id="PF00072">
    <property type="entry name" value="Response_reg"/>
    <property type="match status" value="1"/>
</dbReference>
<dbReference type="SUPFAM" id="SSF46894">
    <property type="entry name" value="C-terminal effector domain of the bipartite response regulators"/>
    <property type="match status" value="1"/>
</dbReference>
<dbReference type="InterPro" id="IPR000792">
    <property type="entry name" value="Tscrpt_reg_LuxR_C"/>
</dbReference>
<keyword evidence="2 6" id="KW-0238">DNA-binding</keyword>
<dbReference type="PANTHER" id="PTHR43214">
    <property type="entry name" value="TWO-COMPONENT RESPONSE REGULATOR"/>
    <property type="match status" value="1"/>
</dbReference>
<dbReference type="RefSeq" id="WP_106258054.1">
    <property type="nucleotide sequence ID" value="NZ_CAWNSW010000049.1"/>
</dbReference>
<dbReference type="InterPro" id="IPR011006">
    <property type="entry name" value="CheY-like_superfamily"/>
</dbReference>
<accession>A0A2T1E0M6</accession>
<evidence type="ECO:0000259" key="5">
    <source>
        <dbReference type="PROSITE" id="PS50110"/>
    </source>
</evidence>
<dbReference type="PROSITE" id="PS50110">
    <property type="entry name" value="RESPONSE_REGULATORY"/>
    <property type="match status" value="1"/>
</dbReference>
<reference evidence="6 7" key="2">
    <citation type="submission" date="2018-03" db="EMBL/GenBank/DDBJ databases">
        <title>The ancient ancestry and fast evolution of plastids.</title>
        <authorList>
            <person name="Moore K.R."/>
            <person name="Magnabosco C."/>
            <person name="Momper L."/>
            <person name="Gold D.A."/>
            <person name="Bosak T."/>
            <person name="Fournier G.P."/>
        </authorList>
    </citation>
    <scope>NUCLEOTIDE SEQUENCE [LARGE SCALE GENOMIC DNA]</scope>
    <source>
        <strain evidence="6 7">ULC18</strain>
    </source>
</reference>
<comment type="caution">
    <text evidence="6">The sequence shown here is derived from an EMBL/GenBank/DDBJ whole genome shotgun (WGS) entry which is preliminary data.</text>
</comment>
<dbReference type="GO" id="GO:0006355">
    <property type="term" value="P:regulation of DNA-templated transcription"/>
    <property type="evidence" value="ECO:0007669"/>
    <property type="project" value="InterPro"/>
</dbReference>
<dbReference type="InterPro" id="IPR039420">
    <property type="entry name" value="WalR-like"/>
</dbReference>
<keyword evidence="7" id="KW-1185">Reference proteome</keyword>
<dbReference type="InterPro" id="IPR016032">
    <property type="entry name" value="Sig_transdc_resp-reg_C-effctor"/>
</dbReference>
<dbReference type="Proteomes" id="UP000239576">
    <property type="component" value="Unassembled WGS sequence"/>
</dbReference>
<dbReference type="GO" id="GO:0003677">
    <property type="term" value="F:DNA binding"/>
    <property type="evidence" value="ECO:0007669"/>
    <property type="project" value="UniProtKB-KW"/>
</dbReference>
<dbReference type="CDD" id="cd06170">
    <property type="entry name" value="LuxR_C_like"/>
    <property type="match status" value="1"/>
</dbReference>
<gene>
    <name evidence="6" type="ORF">C7B82_20055</name>
</gene>
<name>A0A2T1E0M6_9CYAN</name>
<evidence type="ECO:0000256" key="1">
    <source>
        <dbReference type="ARBA" id="ARBA00022553"/>
    </source>
</evidence>
<dbReference type="OrthoDB" id="509129at2"/>
<evidence type="ECO:0000313" key="7">
    <source>
        <dbReference type="Proteomes" id="UP000239576"/>
    </source>
</evidence>
<dbReference type="PRINTS" id="PR00038">
    <property type="entry name" value="HTHLUXR"/>
</dbReference>
<reference evidence="7" key="1">
    <citation type="submission" date="2018-02" db="EMBL/GenBank/DDBJ databases">
        <authorList>
            <person name="Moore K."/>
            <person name="Momper L."/>
        </authorList>
    </citation>
    <scope>NUCLEOTIDE SEQUENCE [LARGE SCALE GENOMIC DNA]</scope>
    <source>
        <strain evidence="7">ULC18</strain>
    </source>
</reference>
<dbReference type="InterPro" id="IPR001789">
    <property type="entry name" value="Sig_transdc_resp-reg_receiver"/>
</dbReference>
<dbReference type="AlphaFoldDB" id="A0A2T1E0M6"/>
<organism evidence="6 7">
    <name type="scientific">Stenomitos frigidus ULC18</name>
    <dbReference type="NCBI Taxonomy" id="2107698"/>
    <lineage>
        <taxon>Bacteria</taxon>
        <taxon>Bacillati</taxon>
        <taxon>Cyanobacteriota</taxon>
        <taxon>Cyanophyceae</taxon>
        <taxon>Leptolyngbyales</taxon>
        <taxon>Leptolyngbyaceae</taxon>
        <taxon>Stenomitos</taxon>
    </lineage>
</organism>
<dbReference type="InterPro" id="IPR058245">
    <property type="entry name" value="NreC/VraR/RcsB-like_REC"/>
</dbReference>
<evidence type="ECO:0000256" key="2">
    <source>
        <dbReference type="ARBA" id="ARBA00023125"/>
    </source>
</evidence>
<protein>
    <submittedName>
        <fullName evidence="6">DNA-binding response regulator</fullName>
    </submittedName>
</protein>
<feature type="domain" description="Response regulatory" evidence="5">
    <location>
        <begin position="3"/>
        <end position="119"/>
    </location>
</feature>
<sequence length="210" mass="23399">MIKLLLADDQVLFRQGLAFLLSLEPDLAIVGEASDGREAVALAETLQPDVILMDVRMPIADGVNATRDIHQRYPQMRILVLTTFDEDEYVFKALQVGAAGYLLKNTPSEQLAAAIRLVHEGYSQLGPTIAPKVFAQLQSPATLAKRTEYWLLSDRERDVLKLLGEGNSNREIAQKLHLTEGTVKNHITRILCQLGVRDRLQAALWAQKCL</sequence>
<dbReference type="PANTHER" id="PTHR43214:SF43">
    <property type="entry name" value="TWO-COMPONENT RESPONSE REGULATOR"/>
    <property type="match status" value="1"/>
</dbReference>
<evidence type="ECO:0000313" key="6">
    <source>
        <dbReference type="EMBL" id="PSB26308.1"/>
    </source>
</evidence>
<keyword evidence="1 3" id="KW-0597">Phosphoprotein</keyword>
<dbReference type="EMBL" id="PVWK01000109">
    <property type="protein sequence ID" value="PSB26308.1"/>
    <property type="molecule type" value="Genomic_DNA"/>
</dbReference>